<dbReference type="InterPro" id="IPR023302">
    <property type="entry name" value="Pept_S9A_N"/>
</dbReference>
<dbReference type="AlphaFoldDB" id="A0A5C6M582"/>
<dbReference type="InterPro" id="IPR029058">
    <property type="entry name" value="AB_hydrolase_fold"/>
</dbReference>
<gene>
    <name evidence="3" type="ORF">E3A20_15780</name>
</gene>
<protein>
    <submittedName>
        <fullName evidence="3">Prolyl oligopeptidase</fullName>
    </submittedName>
</protein>
<keyword evidence="4" id="KW-1185">Reference proteome</keyword>
<dbReference type="SUPFAM" id="SSF50993">
    <property type="entry name" value="Peptidase/esterase 'gauge' domain"/>
    <property type="match status" value="1"/>
</dbReference>
<evidence type="ECO:0000259" key="2">
    <source>
        <dbReference type="Pfam" id="PF02897"/>
    </source>
</evidence>
<evidence type="ECO:0000313" key="3">
    <source>
        <dbReference type="EMBL" id="TWW09295.1"/>
    </source>
</evidence>
<dbReference type="PANTHER" id="PTHR42881">
    <property type="entry name" value="PROLYL ENDOPEPTIDASE"/>
    <property type="match status" value="1"/>
</dbReference>
<reference evidence="3 4" key="1">
    <citation type="submission" date="2019-08" db="EMBL/GenBank/DDBJ databases">
        <title>100 year-old enigma solved: identification of Planctomyces bekefii, the type genus and species of the phylum Planctomycetes.</title>
        <authorList>
            <person name="Svetlana D.N."/>
            <person name="Overmann J."/>
        </authorList>
    </citation>
    <scope>NUCLEOTIDE SEQUENCE [LARGE SCALE GENOMIC DNA]</scope>
    <source>
        <strain evidence="3">Phe10_nw2017</strain>
    </source>
</reference>
<sequence length="151" mass="17424">MHRLLSNALLTLALICGQLACSSPLKAQDVKITYPATKTVDQIDEFHGTQVADPYRWLEDDVRVSKESAAWVEAQNVVTFDYLKAIPQRETIRQRMTELWNYEKIGAPFRRGGRYYFSRNDGLQNQNVLWMQETLQSEPTVLLDPNSWSTD</sequence>
<organism evidence="3 4">
    <name type="scientific">Planctomyces bekefii</name>
    <dbReference type="NCBI Taxonomy" id="1653850"/>
    <lineage>
        <taxon>Bacteria</taxon>
        <taxon>Pseudomonadati</taxon>
        <taxon>Planctomycetota</taxon>
        <taxon>Planctomycetia</taxon>
        <taxon>Planctomycetales</taxon>
        <taxon>Planctomycetaceae</taxon>
        <taxon>Planctomyces</taxon>
    </lineage>
</organism>
<dbReference type="GO" id="GO:0004252">
    <property type="term" value="F:serine-type endopeptidase activity"/>
    <property type="evidence" value="ECO:0007669"/>
    <property type="project" value="InterPro"/>
</dbReference>
<dbReference type="PANTHER" id="PTHR42881:SF2">
    <property type="entry name" value="PROLYL ENDOPEPTIDASE"/>
    <property type="match status" value="1"/>
</dbReference>
<dbReference type="EMBL" id="SRHE01000318">
    <property type="protein sequence ID" value="TWW09295.1"/>
    <property type="molecule type" value="Genomic_DNA"/>
</dbReference>
<feature type="domain" description="Peptidase S9A N-terminal" evidence="2">
    <location>
        <begin position="35"/>
        <end position="151"/>
    </location>
</feature>
<dbReference type="GO" id="GO:0005829">
    <property type="term" value="C:cytosol"/>
    <property type="evidence" value="ECO:0007669"/>
    <property type="project" value="TreeGrafter"/>
</dbReference>
<dbReference type="Proteomes" id="UP000321083">
    <property type="component" value="Unassembled WGS sequence"/>
</dbReference>
<dbReference type="GO" id="GO:0070012">
    <property type="term" value="F:oligopeptidase activity"/>
    <property type="evidence" value="ECO:0007669"/>
    <property type="project" value="TreeGrafter"/>
</dbReference>
<keyword evidence="1" id="KW-0732">Signal</keyword>
<evidence type="ECO:0000313" key="4">
    <source>
        <dbReference type="Proteomes" id="UP000321083"/>
    </source>
</evidence>
<dbReference type="InterPro" id="IPR051167">
    <property type="entry name" value="Prolyl_oligopep/macrocyclase"/>
</dbReference>
<feature type="signal peptide" evidence="1">
    <location>
        <begin position="1"/>
        <end position="27"/>
    </location>
</feature>
<feature type="chain" id="PRO_5022937452" evidence="1">
    <location>
        <begin position="28"/>
        <end position="151"/>
    </location>
</feature>
<accession>A0A5C6M582</accession>
<proteinExistence type="predicted"/>
<evidence type="ECO:0000256" key="1">
    <source>
        <dbReference type="SAM" id="SignalP"/>
    </source>
</evidence>
<dbReference type="Pfam" id="PF02897">
    <property type="entry name" value="Peptidase_S9_N"/>
    <property type="match status" value="1"/>
</dbReference>
<reference evidence="3 4" key="2">
    <citation type="submission" date="2019-08" db="EMBL/GenBank/DDBJ databases">
        <authorList>
            <person name="Henke P."/>
        </authorList>
    </citation>
    <scope>NUCLEOTIDE SEQUENCE [LARGE SCALE GENOMIC DNA]</scope>
    <source>
        <strain evidence="3">Phe10_nw2017</strain>
    </source>
</reference>
<dbReference type="Gene3D" id="3.40.50.1820">
    <property type="entry name" value="alpha/beta hydrolase"/>
    <property type="match status" value="1"/>
</dbReference>
<comment type="caution">
    <text evidence="3">The sequence shown here is derived from an EMBL/GenBank/DDBJ whole genome shotgun (WGS) entry which is preliminary data.</text>
</comment>
<feature type="non-terminal residue" evidence="3">
    <location>
        <position position="151"/>
    </location>
</feature>
<name>A0A5C6M582_9PLAN</name>